<keyword evidence="3" id="KW-1185">Reference proteome</keyword>
<evidence type="ECO:0000313" key="3">
    <source>
        <dbReference type="Proteomes" id="UP001526166"/>
    </source>
</evidence>
<evidence type="ECO:0000313" key="2">
    <source>
        <dbReference type="EMBL" id="MCV2877591.1"/>
    </source>
</evidence>
<dbReference type="Pfam" id="PF09152">
    <property type="entry name" value="DUF1937"/>
    <property type="match status" value="1"/>
</dbReference>
<reference evidence="2 3" key="1">
    <citation type="submission" date="2022-10" db="EMBL/GenBank/DDBJ databases">
        <title>Sinirhodobacter sp. nov., isolated from ocean surface sediments.</title>
        <authorList>
            <person name="He W."/>
            <person name="Wang L."/>
            <person name="Zhang D.-F."/>
        </authorList>
    </citation>
    <scope>NUCLEOTIDE SEQUENCE [LARGE SCALE GENOMIC DNA]</scope>
    <source>
        <strain evidence="2 3">WL0115</strain>
    </source>
</reference>
<comment type="caution">
    <text evidence="2">The sequence shown here is derived from an EMBL/GenBank/DDBJ whole genome shotgun (WGS) entry which is preliminary data.</text>
</comment>
<evidence type="ECO:0000259" key="1">
    <source>
        <dbReference type="Pfam" id="PF09152"/>
    </source>
</evidence>
<dbReference type="Proteomes" id="UP001526166">
    <property type="component" value="Unassembled WGS sequence"/>
</dbReference>
<name>A0ABT2ZV14_9RHOB</name>
<dbReference type="EMBL" id="JAOWKW010000001">
    <property type="protein sequence ID" value="MCV2877591.1"/>
    <property type="molecule type" value="Genomic_DNA"/>
</dbReference>
<dbReference type="SUPFAM" id="SSF52309">
    <property type="entry name" value="N-(deoxy)ribosyltransferase-like"/>
    <property type="match status" value="1"/>
</dbReference>
<sequence>MKRTEPQWEIMLPQSMRSRWTDLLHFGVDAKGVANRSGGRLVYVATPYSRVVVDDHGKWCRMRDAEASVWASKVCADLARAGATGVSPIVLSTGMCGASRLDPLDEKFWNAWCAPLLAACGSIYVPDLPGWQASRGIWTECVWALGHNMPVLLEAR</sequence>
<feature type="domain" description="DUF1937" evidence="1">
    <location>
        <begin position="40"/>
        <end position="152"/>
    </location>
</feature>
<gene>
    <name evidence="2" type="ORF">OE699_01895</name>
</gene>
<dbReference type="RefSeq" id="WP_263846876.1">
    <property type="nucleotide sequence ID" value="NZ_JAOWKW010000001.1"/>
</dbReference>
<proteinExistence type="predicted"/>
<dbReference type="Gene3D" id="3.40.50.10400">
    <property type="entry name" value="Hypothetical protein PA1492"/>
    <property type="match status" value="1"/>
</dbReference>
<protein>
    <submittedName>
        <fullName evidence="2">DUF1937 family protein</fullName>
    </submittedName>
</protein>
<organism evidence="2 3">
    <name type="scientific">Sedimentimonas flavescens</name>
    <dbReference type="NCBI Taxonomy" id="2851012"/>
    <lineage>
        <taxon>Bacteria</taxon>
        <taxon>Pseudomonadati</taxon>
        <taxon>Pseudomonadota</taxon>
        <taxon>Alphaproteobacteria</taxon>
        <taxon>Rhodobacterales</taxon>
        <taxon>Rhodobacter group</taxon>
        <taxon>Sedimentimonas</taxon>
    </lineage>
</organism>
<dbReference type="InterPro" id="IPR015235">
    <property type="entry name" value="DUF1937"/>
</dbReference>
<accession>A0ABT2ZV14</accession>